<dbReference type="AlphaFoldDB" id="A0A6J4KVK3"/>
<dbReference type="SUPFAM" id="SSF82549">
    <property type="entry name" value="DAK1/DegV-like"/>
    <property type="match status" value="1"/>
</dbReference>
<gene>
    <name evidence="2" type="ORF">AVDCRST_MAG36-112</name>
</gene>
<dbReference type="InterPro" id="IPR043168">
    <property type="entry name" value="DegV_C"/>
</dbReference>
<dbReference type="Pfam" id="PF02645">
    <property type="entry name" value="DegV"/>
    <property type="match status" value="1"/>
</dbReference>
<accession>A0A6J4KVK3</accession>
<dbReference type="EMBL" id="CADCUH010000009">
    <property type="protein sequence ID" value="CAA9315870.1"/>
    <property type="molecule type" value="Genomic_DNA"/>
</dbReference>
<evidence type="ECO:0000313" key="2">
    <source>
        <dbReference type="EMBL" id="CAA9315870.1"/>
    </source>
</evidence>
<protein>
    <submittedName>
        <fullName evidence="2">DegV family protein</fullName>
    </submittedName>
</protein>
<dbReference type="PANTHER" id="PTHR33434:SF2">
    <property type="entry name" value="FATTY ACID-BINDING PROTEIN TM_1468"/>
    <property type="match status" value="1"/>
</dbReference>
<dbReference type="PANTHER" id="PTHR33434">
    <property type="entry name" value="DEGV DOMAIN-CONTAINING PROTEIN DR_1986-RELATED"/>
    <property type="match status" value="1"/>
</dbReference>
<organism evidence="2">
    <name type="scientific">uncultured Nocardioidaceae bacterium</name>
    <dbReference type="NCBI Taxonomy" id="253824"/>
    <lineage>
        <taxon>Bacteria</taxon>
        <taxon>Bacillati</taxon>
        <taxon>Actinomycetota</taxon>
        <taxon>Actinomycetes</taxon>
        <taxon>Propionibacteriales</taxon>
        <taxon>Nocardioidaceae</taxon>
        <taxon>environmental samples</taxon>
    </lineage>
</organism>
<dbReference type="InterPro" id="IPR003797">
    <property type="entry name" value="DegV"/>
</dbReference>
<dbReference type="NCBIfam" id="TIGR00762">
    <property type="entry name" value="DegV"/>
    <property type="match status" value="1"/>
</dbReference>
<reference evidence="2" key="1">
    <citation type="submission" date="2020-02" db="EMBL/GenBank/DDBJ databases">
        <authorList>
            <person name="Meier V. D."/>
        </authorList>
    </citation>
    <scope>NUCLEOTIDE SEQUENCE</scope>
    <source>
        <strain evidence="2">AVDCRST_MAG36</strain>
    </source>
</reference>
<keyword evidence="1" id="KW-0446">Lipid-binding</keyword>
<proteinExistence type="predicted"/>
<name>A0A6J4KVK3_9ACTN</name>
<dbReference type="InterPro" id="IPR050270">
    <property type="entry name" value="DegV_domain_contain"/>
</dbReference>
<dbReference type="GO" id="GO:0008289">
    <property type="term" value="F:lipid binding"/>
    <property type="evidence" value="ECO:0007669"/>
    <property type="project" value="UniProtKB-KW"/>
</dbReference>
<sequence>MPKVAVVTDSTASLPAELLAEHGISVVPLQVVIGDHSYEDGVDAGASPERVAAAMREATAVSTSRPTPARVLEVYRAAAALGAEEVVSVHLSAEVSATWESAVLAAQRSPVPVHTVDSRLVGPGTGYAALTAAAVVAADGTAEEAADAARARAAAATTLFYADSLDHLRRGGRVGAAAALLGSALAVKPVLEVRDGKVVPREKVRTSGRALTKLGELAVEAAGEQPVDVAVCHLANPGPAAALAAVLAERLEANLGGRVVHVSEIGAVLGAHVGPGLVGVTVAPRLTGVPGS</sequence>
<dbReference type="Gene3D" id="3.30.1180.10">
    <property type="match status" value="1"/>
</dbReference>
<evidence type="ECO:0000256" key="1">
    <source>
        <dbReference type="ARBA" id="ARBA00023121"/>
    </source>
</evidence>
<dbReference type="Gene3D" id="3.40.50.10170">
    <property type="match status" value="1"/>
</dbReference>
<dbReference type="PROSITE" id="PS51482">
    <property type="entry name" value="DEGV"/>
    <property type="match status" value="1"/>
</dbReference>